<sequence length="617" mass="66528">MQPSRPDHVTALAALWPYLRPERVGATQPVARLLPAARGRCGVYVLTFADGRLQVGQAANVVSRFATHRKSCDDLVEMHFWRFARAGLDSAEQAALHALQDAGFALRTDAGFSAAELRAWLASPPADTPGCDARPVRPQLRASGRDRFARLAADPRFDPLIPALRRYLARTMPFPRRTELSGWSASACPQTGAGLLTVTVHGMETLSAGAAADDPDRTIIQVNLDAATVQRYQGAVDRFGAAHCRTAGPGVLTVSVDGARNLMRLLDVPGVVDAARRLNLDLMRKGPAVRWRSHSFDLADLLLEPAAEIGGDPFAAGLACDERGDIPRAEHLYRRAALAGDPHAAFRLGELWSERGDADQAEPWYRMAGAGGFHGVRRHPAAGSVYALIEKGRDAQEQGELGRAAQWYRRAAVAGSTASYLDLGDVLALRGQFGTAADAYRSAAGSGHPHGWYRLGVLRHEHGDLDEAEAGYRRAIDAGHPAGWAGLGLLRHQRGDLAEAEACLRTAVAERHTESHLHLGDLLHERGDHDAAEQQYRLAAAAGHTAAVTRLGRLYLHLDELDAAEPLLRAVAADDPEAMYLLSQLLDRRRQCAEADGWLHRAADAGHERAAALVAAG</sequence>
<comment type="caution">
    <text evidence="2">The sequence shown here is derived from an EMBL/GenBank/DDBJ whole genome shotgun (WGS) entry which is preliminary data.</text>
</comment>
<dbReference type="PANTHER" id="PTHR46430">
    <property type="entry name" value="PROTEIN SKT5-RELATED"/>
    <property type="match status" value="1"/>
</dbReference>
<protein>
    <submittedName>
        <fullName evidence="2">Tetratricopeptide repeat protein</fullName>
    </submittedName>
</protein>
<evidence type="ECO:0000313" key="3">
    <source>
        <dbReference type="Proteomes" id="UP000598146"/>
    </source>
</evidence>
<dbReference type="AlphaFoldDB" id="A0A931G280"/>
<dbReference type="PANTHER" id="PTHR46430:SF2">
    <property type="entry name" value="CHITIN SYNTHASE REGULATORY FACTOR 4"/>
    <property type="match status" value="1"/>
</dbReference>
<dbReference type="Proteomes" id="UP000598146">
    <property type="component" value="Unassembled WGS sequence"/>
</dbReference>
<keyword evidence="1" id="KW-0677">Repeat</keyword>
<dbReference type="RefSeq" id="WP_196417662.1">
    <property type="nucleotide sequence ID" value="NZ_JADQTO010000017.1"/>
</dbReference>
<evidence type="ECO:0000256" key="1">
    <source>
        <dbReference type="ARBA" id="ARBA00022737"/>
    </source>
</evidence>
<dbReference type="SMART" id="SM00671">
    <property type="entry name" value="SEL1"/>
    <property type="match status" value="4"/>
</dbReference>
<dbReference type="CDD" id="cd00719">
    <property type="entry name" value="GIY-YIG_SF"/>
    <property type="match status" value="1"/>
</dbReference>
<dbReference type="InterPro" id="IPR051726">
    <property type="entry name" value="Chitin_Synth_Reg"/>
</dbReference>
<dbReference type="SUPFAM" id="SSF81901">
    <property type="entry name" value="HCP-like"/>
    <property type="match status" value="1"/>
</dbReference>
<dbReference type="EMBL" id="JADQTO010000017">
    <property type="protein sequence ID" value="MBG0565891.1"/>
    <property type="molecule type" value="Genomic_DNA"/>
</dbReference>
<organism evidence="2 3">
    <name type="scientific">Actinoplanes aureus</name>
    <dbReference type="NCBI Taxonomy" id="2792083"/>
    <lineage>
        <taxon>Bacteria</taxon>
        <taxon>Bacillati</taxon>
        <taxon>Actinomycetota</taxon>
        <taxon>Actinomycetes</taxon>
        <taxon>Micromonosporales</taxon>
        <taxon>Micromonosporaceae</taxon>
        <taxon>Actinoplanes</taxon>
    </lineage>
</organism>
<evidence type="ECO:0000313" key="2">
    <source>
        <dbReference type="EMBL" id="MBG0565891.1"/>
    </source>
</evidence>
<keyword evidence="3" id="KW-1185">Reference proteome</keyword>
<accession>A0A931G280</accession>
<dbReference type="InterPro" id="IPR011990">
    <property type="entry name" value="TPR-like_helical_dom_sf"/>
</dbReference>
<reference evidence="2" key="1">
    <citation type="submission" date="2020-11" db="EMBL/GenBank/DDBJ databases">
        <title>Isolation and identification of active actinomycetes.</title>
        <authorList>
            <person name="Sun X."/>
        </authorList>
    </citation>
    <scope>NUCLEOTIDE SEQUENCE</scope>
    <source>
        <strain evidence="2">NEAU-A11</strain>
    </source>
</reference>
<gene>
    <name evidence="2" type="ORF">I4J89_31025</name>
</gene>
<dbReference type="Gene3D" id="1.25.40.10">
    <property type="entry name" value="Tetratricopeptide repeat domain"/>
    <property type="match status" value="3"/>
</dbReference>
<name>A0A931G280_9ACTN</name>
<dbReference type="InterPro" id="IPR006597">
    <property type="entry name" value="Sel1-like"/>
</dbReference>
<dbReference type="Pfam" id="PF13432">
    <property type="entry name" value="TPR_16"/>
    <property type="match status" value="3"/>
</dbReference>
<proteinExistence type="predicted"/>